<sequence length="140" mass="16044">MSIDNNTTSEQIKAIKQKSLQWKQGILQLGQDRTQLANEVQELRQEFYDYFQRQREDTKRADQVDMACIERQLQGLLIHDNEVKGNNDTIAAPMDLQPLLQRLKNVEKRHNDIAARVNSIGQQVALLDKEATMLISAATP</sequence>
<evidence type="ECO:0000313" key="1">
    <source>
        <dbReference type="EMBL" id="KAI9267987.1"/>
    </source>
</evidence>
<dbReference type="Proteomes" id="UP001209540">
    <property type="component" value="Unassembled WGS sequence"/>
</dbReference>
<organism evidence="1 2">
    <name type="scientific">Phascolomyces articulosus</name>
    <dbReference type="NCBI Taxonomy" id="60185"/>
    <lineage>
        <taxon>Eukaryota</taxon>
        <taxon>Fungi</taxon>
        <taxon>Fungi incertae sedis</taxon>
        <taxon>Mucoromycota</taxon>
        <taxon>Mucoromycotina</taxon>
        <taxon>Mucoromycetes</taxon>
        <taxon>Mucorales</taxon>
        <taxon>Lichtheimiaceae</taxon>
        <taxon>Phascolomyces</taxon>
    </lineage>
</organism>
<dbReference type="EMBL" id="JAIXMP010000009">
    <property type="protein sequence ID" value="KAI9267987.1"/>
    <property type="molecule type" value="Genomic_DNA"/>
</dbReference>
<protein>
    <submittedName>
        <fullName evidence="1">Uncharacterized protein</fullName>
    </submittedName>
</protein>
<dbReference type="AlphaFoldDB" id="A0AAD5K3R5"/>
<name>A0AAD5K3R5_9FUNG</name>
<proteinExistence type="predicted"/>
<reference evidence="1" key="1">
    <citation type="journal article" date="2022" name="IScience">
        <title>Evolution of zygomycete secretomes and the origins of terrestrial fungal ecologies.</title>
        <authorList>
            <person name="Chang Y."/>
            <person name="Wang Y."/>
            <person name="Mondo S."/>
            <person name="Ahrendt S."/>
            <person name="Andreopoulos W."/>
            <person name="Barry K."/>
            <person name="Beard J."/>
            <person name="Benny G.L."/>
            <person name="Blankenship S."/>
            <person name="Bonito G."/>
            <person name="Cuomo C."/>
            <person name="Desiro A."/>
            <person name="Gervers K.A."/>
            <person name="Hundley H."/>
            <person name="Kuo A."/>
            <person name="LaButti K."/>
            <person name="Lang B.F."/>
            <person name="Lipzen A."/>
            <person name="O'Donnell K."/>
            <person name="Pangilinan J."/>
            <person name="Reynolds N."/>
            <person name="Sandor L."/>
            <person name="Smith M.E."/>
            <person name="Tsang A."/>
            <person name="Grigoriev I.V."/>
            <person name="Stajich J.E."/>
            <person name="Spatafora J.W."/>
        </authorList>
    </citation>
    <scope>NUCLEOTIDE SEQUENCE</scope>
    <source>
        <strain evidence="1">RSA 2281</strain>
    </source>
</reference>
<keyword evidence="2" id="KW-1185">Reference proteome</keyword>
<accession>A0AAD5K3R5</accession>
<reference evidence="1" key="2">
    <citation type="submission" date="2023-02" db="EMBL/GenBank/DDBJ databases">
        <authorList>
            <consortium name="DOE Joint Genome Institute"/>
            <person name="Mondo S.J."/>
            <person name="Chang Y."/>
            <person name="Wang Y."/>
            <person name="Ahrendt S."/>
            <person name="Andreopoulos W."/>
            <person name="Barry K."/>
            <person name="Beard J."/>
            <person name="Benny G.L."/>
            <person name="Blankenship S."/>
            <person name="Bonito G."/>
            <person name="Cuomo C."/>
            <person name="Desiro A."/>
            <person name="Gervers K.A."/>
            <person name="Hundley H."/>
            <person name="Kuo A."/>
            <person name="LaButti K."/>
            <person name="Lang B.F."/>
            <person name="Lipzen A."/>
            <person name="O'Donnell K."/>
            <person name="Pangilinan J."/>
            <person name="Reynolds N."/>
            <person name="Sandor L."/>
            <person name="Smith M.W."/>
            <person name="Tsang A."/>
            <person name="Grigoriev I.V."/>
            <person name="Stajich J.E."/>
            <person name="Spatafora J.W."/>
        </authorList>
    </citation>
    <scope>NUCLEOTIDE SEQUENCE</scope>
    <source>
        <strain evidence="1">RSA 2281</strain>
    </source>
</reference>
<comment type="caution">
    <text evidence="1">The sequence shown here is derived from an EMBL/GenBank/DDBJ whole genome shotgun (WGS) entry which is preliminary data.</text>
</comment>
<evidence type="ECO:0000313" key="2">
    <source>
        <dbReference type="Proteomes" id="UP001209540"/>
    </source>
</evidence>
<gene>
    <name evidence="1" type="ORF">BDA99DRAFT_535509</name>
</gene>